<dbReference type="Proteomes" id="UP001501358">
    <property type="component" value="Unassembled WGS sequence"/>
</dbReference>
<dbReference type="Pfam" id="PF01850">
    <property type="entry name" value="PIN"/>
    <property type="match status" value="1"/>
</dbReference>
<dbReference type="InterPro" id="IPR022907">
    <property type="entry name" value="VapC_family"/>
</dbReference>
<organism evidence="8 9">
    <name type="scientific">Streptomyces thermolineatus</name>
    <dbReference type="NCBI Taxonomy" id="44033"/>
    <lineage>
        <taxon>Bacteria</taxon>
        <taxon>Bacillati</taxon>
        <taxon>Actinomycetota</taxon>
        <taxon>Actinomycetes</taxon>
        <taxon>Kitasatosporales</taxon>
        <taxon>Streptomycetaceae</taxon>
        <taxon>Streptomyces</taxon>
    </lineage>
</organism>
<dbReference type="EMBL" id="BAAATA010000024">
    <property type="protein sequence ID" value="GAA2498133.1"/>
    <property type="molecule type" value="Genomic_DNA"/>
</dbReference>
<dbReference type="InterPro" id="IPR002716">
    <property type="entry name" value="PIN_dom"/>
</dbReference>
<evidence type="ECO:0000256" key="4">
    <source>
        <dbReference type="ARBA" id="ARBA00022801"/>
    </source>
</evidence>
<proteinExistence type="inferred from homology"/>
<evidence type="ECO:0000313" key="8">
    <source>
        <dbReference type="EMBL" id="GAA2498133.1"/>
    </source>
</evidence>
<evidence type="ECO:0000256" key="3">
    <source>
        <dbReference type="ARBA" id="ARBA00022723"/>
    </source>
</evidence>
<evidence type="ECO:0000256" key="1">
    <source>
        <dbReference type="ARBA" id="ARBA00022649"/>
    </source>
</evidence>
<keyword evidence="3 6" id="KW-0479">Metal-binding</keyword>
<comment type="caution">
    <text evidence="8">The sequence shown here is derived from an EMBL/GenBank/DDBJ whole genome shotgun (WGS) entry which is preliminary data.</text>
</comment>
<accession>A0ABP5ZGD9</accession>
<keyword evidence="4 6" id="KW-0378">Hydrolase</keyword>
<dbReference type="HAMAP" id="MF_00265">
    <property type="entry name" value="VapC_Nob1"/>
    <property type="match status" value="1"/>
</dbReference>
<evidence type="ECO:0000256" key="5">
    <source>
        <dbReference type="ARBA" id="ARBA00022842"/>
    </source>
</evidence>
<feature type="binding site" evidence="6">
    <location>
        <position position="92"/>
    </location>
    <ligand>
        <name>Mg(2+)</name>
        <dbReference type="ChEBI" id="CHEBI:18420"/>
    </ligand>
</feature>
<comment type="similarity">
    <text evidence="6">Belongs to the PINc/VapC protein family.</text>
</comment>
<feature type="domain" description="PIN" evidence="7">
    <location>
        <begin position="6"/>
        <end position="120"/>
    </location>
</feature>
<comment type="cofactor">
    <cofactor evidence="6">
        <name>Mg(2+)</name>
        <dbReference type="ChEBI" id="CHEBI:18420"/>
    </cofactor>
</comment>
<evidence type="ECO:0000259" key="7">
    <source>
        <dbReference type="Pfam" id="PF01850"/>
    </source>
</evidence>
<keyword evidence="9" id="KW-1185">Reference proteome</keyword>
<reference evidence="9" key="1">
    <citation type="journal article" date="2019" name="Int. J. Syst. Evol. Microbiol.">
        <title>The Global Catalogue of Microorganisms (GCM) 10K type strain sequencing project: providing services to taxonomists for standard genome sequencing and annotation.</title>
        <authorList>
            <consortium name="The Broad Institute Genomics Platform"/>
            <consortium name="The Broad Institute Genome Sequencing Center for Infectious Disease"/>
            <person name="Wu L."/>
            <person name="Ma J."/>
        </authorList>
    </citation>
    <scope>NUCLEOTIDE SEQUENCE [LARGE SCALE GENOMIC DNA]</scope>
    <source>
        <strain evidence="9">JCM 6307</strain>
    </source>
</reference>
<protein>
    <recommendedName>
        <fullName evidence="6">Ribonuclease VapC</fullName>
        <shortName evidence="6">RNase VapC</shortName>
        <ecNumber evidence="6">3.1.-.-</ecNumber>
    </recommendedName>
    <alternativeName>
        <fullName evidence="6">Toxin VapC</fullName>
    </alternativeName>
</protein>
<gene>
    <name evidence="6" type="primary">vapC</name>
    <name evidence="8" type="ORF">GCM10010406_38350</name>
</gene>
<sequence>MIYPGTCTLLKPAHREAESSALRAWLLSSPTENRRVSSAPAEVEAARALRRSGPEALPRLPGLLAAFGLVETDQAVRRRAAACPDPLLRSLDAIHLATAEEIRPEPSAFVTYDKRLAAAAMGIVLPVVAPS</sequence>
<dbReference type="InterPro" id="IPR029060">
    <property type="entry name" value="PIN-like_dom_sf"/>
</dbReference>
<keyword evidence="1 6" id="KW-1277">Toxin-antitoxin system</keyword>
<dbReference type="CDD" id="cd09874">
    <property type="entry name" value="PIN_MT3492-like"/>
    <property type="match status" value="1"/>
</dbReference>
<name>A0ABP5ZGD9_9ACTN</name>
<keyword evidence="2 6" id="KW-0540">Nuclease</keyword>
<dbReference type="Gene3D" id="3.40.50.1010">
    <property type="entry name" value="5'-nuclease"/>
    <property type="match status" value="1"/>
</dbReference>
<comment type="function">
    <text evidence="6">Toxic component of a toxin-antitoxin (TA) system. An RNase.</text>
</comment>
<keyword evidence="5 6" id="KW-0460">Magnesium</keyword>
<dbReference type="SUPFAM" id="SSF88723">
    <property type="entry name" value="PIN domain-like"/>
    <property type="match status" value="1"/>
</dbReference>
<dbReference type="EC" id="3.1.-.-" evidence="6"/>
<dbReference type="RefSeq" id="WP_344384417.1">
    <property type="nucleotide sequence ID" value="NZ_BAAATA010000024.1"/>
</dbReference>
<evidence type="ECO:0000256" key="2">
    <source>
        <dbReference type="ARBA" id="ARBA00022722"/>
    </source>
</evidence>
<comment type="caution">
    <text evidence="6">Lacks conserved residue(s) required for the propagation of feature annotation.</text>
</comment>
<evidence type="ECO:0000256" key="6">
    <source>
        <dbReference type="HAMAP-Rule" id="MF_00265"/>
    </source>
</evidence>
<keyword evidence="6" id="KW-0800">Toxin</keyword>
<evidence type="ECO:0000313" key="9">
    <source>
        <dbReference type="Proteomes" id="UP001501358"/>
    </source>
</evidence>